<reference evidence="1" key="1">
    <citation type="submission" date="2020-07" db="EMBL/GenBank/DDBJ databases">
        <title>Genome sequence and genetic diversity analysis of an under-domesticated orphan crop, white fonio (Digitaria exilis).</title>
        <authorList>
            <person name="Bennetzen J.L."/>
            <person name="Chen S."/>
            <person name="Ma X."/>
            <person name="Wang X."/>
            <person name="Yssel A.E.J."/>
            <person name="Chaluvadi S.R."/>
            <person name="Johnson M."/>
            <person name="Gangashetty P."/>
            <person name="Hamidou F."/>
            <person name="Sanogo M.D."/>
            <person name="Zwaenepoel A."/>
            <person name="Wallace J."/>
            <person name="Van De Peer Y."/>
            <person name="Van Deynze A."/>
        </authorList>
    </citation>
    <scope>NUCLEOTIDE SEQUENCE</scope>
    <source>
        <tissue evidence="1">Leaves</tissue>
    </source>
</reference>
<dbReference type="AlphaFoldDB" id="A0A835FFK7"/>
<dbReference type="EMBL" id="JACEFO010000929">
    <property type="protein sequence ID" value="KAF8752694.1"/>
    <property type="molecule type" value="Genomic_DNA"/>
</dbReference>
<sequence length="397" mass="43060">MANFALDPLPHVPRGFEIVPRDPDAPPSRLYAYIGGVMDAYNEDLSIPFLLPAVAKEDFQHLAEALKSFFIQNMGVRLSEVQPSPIGDAFVRFNREVWIMLMLYPHDAHNNTALAKACAGFGLLRYWYDSKNLARVVCKVHLHDDARIPDDVVVAAGLEPRVRTWTCPIVVLKRKGVTMLQDEDIFPPVDGDIAHPFPPPPPRWMGMDDLNADAPAISESANGPSGDINMPDPPAANDTTDSILVEAPVTQSVDVAPVPVDAGNEGALIIRDIAVVPVEDVGASLIIPPGFENQIEIPKPPSSSARMRRRKMMKEPLDVAFLRRSSRLNQDQGFLNNAHAEAAVGNPGVYTAQVEGSSVTAPYLDVGTMQGIAGFLQIQPEAVSAAALLELDAEADE</sequence>
<keyword evidence="2" id="KW-1185">Reference proteome</keyword>
<dbReference type="PANTHER" id="PTHR33075:SF7">
    <property type="entry name" value="OS02G0303350 PROTEIN"/>
    <property type="match status" value="1"/>
</dbReference>
<gene>
    <name evidence="1" type="ORF">HU200_011935</name>
</gene>
<evidence type="ECO:0000313" key="2">
    <source>
        <dbReference type="Proteomes" id="UP000636709"/>
    </source>
</evidence>
<dbReference type="PANTHER" id="PTHR33075">
    <property type="entry name" value="OS02G0499800 PROTEIN"/>
    <property type="match status" value="1"/>
</dbReference>
<protein>
    <submittedName>
        <fullName evidence="1">Uncharacterized protein</fullName>
    </submittedName>
</protein>
<dbReference type="Proteomes" id="UP000636709">
    <property type="component" value="Unassembled WGS sequence"/>
</dbReference>
<evidence type="ECO:0000313" key="1">
    <source>
        <dbReference type="EMBL" id="KAF8752694.1"/>
    </source>
</evidence>
<accession>A0A835FFK7</accession>
<proteinExistence type="predicted"/>
<comment type="caution">
    <text evidence="1">The sequence shown here is derived from an EMBL/GenBank/DDBJ whole genome shotgun (WGS) entry which is preliminary data.</text>
</comment>
<organism evidence="1 2">
    <name type="scientific">Digitaria exilis</name>
    <dbReference type="NCBI Taxonomy" id="1010633"/>
    <lineage>
        <taxon>Eukaryota</taxon>
        <taxon>Viridiplantae</taxon>
        <taxon>Streptophyta</taxon>
        <taxon>Embryophyta</taxon>
        <taxon>Tracheophyta</taxon>
        <taxon>Spermatophyta</taxon>
        <taxon>Magnoliopsida</taxon>
        <taxon>Liliopsida</taxon>
        <taxon>Poales</taxon>
        <taxon>Poaceae</taxon>
        <taxon>PACMAD clade</taxon>
        <taxon>Panicoideae</taxon>
        <taxon>Panicodae</taxon>
        <taxon>Paniceae</taxon>
        <taxon>Anthephorinae</taxon>
        <taxon>Digitaria</taxon>
    </lineage>
</organism>
<name>A0A835FFK7_9POAL</name>